<gene>
    <name evidence="4" type="ORF">C8D90_103351</name>
</gene>
<protein>
    <submittedName>
        <fullName evidence="4">Phosphopantetheinyl transferase</fullName>
    </submittedName>
</protein>
<organism evidence="4 5">
    <name type="scientific">Enterobacillus tribolii</name>
    <dbReference type="NCBI Taxonomy" id="1487935"/>
    <lineage>
        <taxon>Bacteria</taxon>
        <taxon>Pseudomonadati</taxon>
        <taxon>Pseudomonadota</taxon>
        <taxon>Gammaproteobacteria</taxon>
        <taxon>Enterobacterales</taxon>
        <taxon>Hafniaceae</taxon>
        <taxon>Enterobacillus</taxon>
    </lineage>
</organism>
<dbReference type="RefSeq" id="WP_115458136.1">
    <property type="nucleotide sequence ID" value="NZ_QRAP01000003.1"/>
</dbReference>
<dbReference type="PANTHER" id="PTHR12215:SF22">
    <property type="entry name" value="CYTOPLASMIC PROTEIN"/>
    <property type="match status" value="1"/>
</dbReference>
<evidence type="ECO:0000256" key="2">
    <source>
        <dbReference type="ARBA" id="ARBA00022679"/>
    </source>
</evidence>
<dbReference type="GO" id="GO:0008897">
    <property type="term" value="F:holo-[acyl-carrier-protein] synthase activity"/>
    <property type="evidence" value="ECO:0007669"/>
    <property type="project" value="InterPro"/>
</dbReference>
<dbReference type="PANTHER" id="PTHR12215">
    <property type="entry name" value="PHOSPHOPANTETHEINE TRANSFERASE"/>
    <property type="match status" value="1"/>
</dbReference>
<dbReference type="GO" id="GO:0019878">
    <property type="term" value="P:lysine biosynthetic process via aminoadipic acid"/>
    <property type="evidence" value="ECO:0007669"/>
    <property type="project" value="TreeGrafter"/>
</dbReference>
<dbReference type="Pfam" id="PF01648">
    <property type="entry name" value="ACPS"/>
    <property type="match status" value="1"/>
</dbReference>
<dbReference type="AlphaFoldDB" id="A0A370QUP1"/>
<dbReference type="InterPro" id="IPR008278">
    <property type="entry name" value="4-PPantetheinyl_Trfase_dom"/>
</dbReference>
<dbReference type="GO" id="GO:0000287">
    <property type="term" value="F:magnesium ion binding"/>
    <property type="evidence" value="ECO:0007669"/>
    <property type="project" value="InterPro"/>
</dbReference>
<keyword evidence="5" id="KW-1185">Reference proteome</keyword>
<dbReference type="OrthoDB" id="7061431at2"/>
<keyword evidence="2 4" id="KW-0808">Transferase</keyword>
<sequence length="246" mass="27638">MESHLAWSNIIAPQANRDRLPDDLRSAALNHPLPRRRRYLQSRLLLAEMMYQLYGFERLPPIAIASNGRPCFADPALPDFNVSYAGNVVAIMLSHTGRVGVDIEFVRVNQNSKYAQLQLQFLTAAEHLWLRGQYDPSEAIAQLWTIRESVLKISGLGKNGFHTLQLQPSSGKIRSSVTPSVQSICHVTGGIAWACSQSPALGDIHFWKMRDSGTLENVKKQTERELKHSASCLRFSNSISHYQENI</sequence>
<evidence type="ECO:0000313" key="5">
    <source>
        <dbReference type="Proteomes" id="UP000254848"/>
    </source>
</evidence>
<name>A0A370QUP1_9GAMM</name>
<dbReference type="InterPro" id="IPR037143">
    <property type="entry name" value="4-PPantetheinyl_Trfase_dom_sf"/>
</dbReference>
<accession>A0A370QUP1</accession>
<reference evidence="4 5" key="1">
    <citation type="submission" date="2018-07" db="EMBL/GenBank/DDBJ databases">
        <title>Genomic Encyclopedia of Type Strains, Phase IV (KMG-IV): sequencing the most valuable type-strain genomes for metagenomic binning, comparative biology and taxonomic classification.</title>
        <authorList>
            <person name="Goeker M."/>
        </authorList>
    </citation>
    <scope>NUCLEOTIDE SEQUENCE [LARGE SCALE GENOMIC DNA]</scope>
    <source>
        <strain evidence="4 5">DSM 103736</strain>
    </source>
</reference>
<evidence type="ECO:0000313" key="4">
    <source>
        <dbReference type="EMBL" id="RDK92958.1"/>
    </source>
</evidence>
<evidence type="ECO:0000259" key="3">
    <source>
        <dbReference type="Pfam" id="PF01648"/>
    </source>
</evidence>
<dbReference type="EMBL" id="QRAP01000003">
    <property type="protein sequence ID" value="RDK92958.1"/>
    <property type="molecule type" value="Genomic_DNA"/>
</dbReference>
<comment type="similarity">
    <text evidence="1">Belongs to the P-Pant transferase superfamily. Gsp/Sfp/HetI/AcpT family.</text>
</comment>
<feature type="domain" description="4'-phosphopantetheinyl transferase" evidence="3">
    <location>
        <begin position="98"/>
        <end position="169"/>
    </location>
</feature>
<proteinExistence type="inferred from homology"/>
<dbReference type="Proteomes" id="UP000254848">
    <property type="component" value="Unassembled WGS sequence"/>
</dbReference>
<comment type="caution">
    <text evidence="4">The sequence shown here is derived from an EMBL/GenBank/DDBJ whole genome shotgun (WGS) entry which is preliminary data.</text>
</comment>
<dbReference type="InterPro" id="IPR050559">
    <property type="entry name" value="P-Pant_transferase_sf"/>
</dbReference>
<dbReference type="GO" id="GO:0005829">
    <property type="term" value="C:cytosol"/>
    <property type="evidence" value="ECO:0007669"/>
    <property type="project" value="TreeGrafter"/>
</dbReference>
<evidence type="ECO:0000256" key="1">
    <source>
        <dbReference type="ARBA" id="ARBA00010990"/>
    </source>
</evidence>
<dbReference type="Gene3D" id="3.90.470.20">
    <property type="entry name" value="4'-phosphopantetheinyl transferase domain"/>
    <property type="match status" value="2"/>
</dbReference>
<dbReference type="SUPFAM" id="SSF56214">
    <property type="entry name" value="4'-phosphopantetheinyl transferase"/>
    <property type="match status" value="2"/>
</dbReference>